<dbReference type="PANTHER" id="PTHR31030:SF1">
    <property type="entry name" value="PLASMA MEMBRANE FUSION PROTEIN PRM1"/>
    <property type="match status" value="1"/>
</dbReference>
<evidence type="ECO:0000256" key="5">
    <source>
        <dbReference type="ARBA" id="ARBA00022692"/>
    </source>
</evidence>
<evidence type="ECO:0000256" key="3">
    <source>
        <dbReference type="ARBA" id="ARBA00004196"/>
    </source>
</evidence>
<accession>A0A367JHL4</accession>
<reference evidence="11 12" key="1">
    <citation type="journal article" date="2018" name="G3 (Bethesda)">
        <title>Phylogenetic and Phylogenomic Definition of Rhizopus Species.</title>
        <authorList>
            <person name="Gryganskyi A.P."/>
            <person name="Golan J."/>
            <person name="Dolatabadi S."/>
            <person name="Mondo S."/>
            <person name="Robb S."/>
            <person name="Idnurm A."/>
            <person name="Muszewska A."/>
            <person name="Steczkiewicz K."/>
            <person name="Masonjones S."/>
            <person name="Liao H.L."/>
            <person name="Gajdeczka M.T."/>
            <person name="Anike F."/>
            <person name="Vuek A."/>
            <person name="Anishchenko I.M."/>
            <person name="Voigt K."/>
            <person name="de Hoog G.S."/>
            <person name="Smith M.E."/>
            <person name="Heitman J."/>
            <person name="Vilgalys R."/>
            <person name="Stajich J.E."/>
        </authorList>
    </citation>
    <scope>NUCLEOTIDE SEQUENCE [LARGE SCALE GENOMIC DNA]</scope>
    <source>
        <strain evidence="11 12">LSU 92-RS-03</strain>
    </source>
</reference>
<keyword evidence="10" id="KW-1003">Cell membrane</keyword>
<gene>
    <name evidence="11" type="primary">PRM1</name>
    <name evidence="11" type="ORF">CU098_008980</name>
</gene>
<name>A0A367JHL4_RHIST</name>
<comment type="caution">
    <text evidence="10">Lacks conserved residue(s) required for the propagation of feature annotation.</text>
</comment>
<keyword evidence="9" id="KW-0325">Glycoprotein</keyword>
<evidence type="ECO:0000256" key="1">
    <source>
        <dbReference type="ARBA" id="ARBA00002512"/>
    </source>
</evidence>
<feature type="transmembrane region" description="Helical" evidence="10">
    <location>
        <begin position="248"/>
        <end position="270"/>
    </location>
</feature>
<evidence type="ECO:0000256" key="7">
    <source>
        <dbReference type="ARBA" id="ARBA00022989"/>
    </source>
</evidence>
<evidence type="ECO:0000256" key="8">
    <source>
        <dbReference type="ARBA" id="ARBA00023136"/>
    </source>
</evidence>
<dbReference type="GO" id="GO:0005886">
    <property type="term" value="C:plasma membrane"/>
    <property type="evidence" value="ECO:0007669"/>
    <property type="project" value="UniProtKB-SubCell"/>
</dbReference>
<keyword evidence="12" id="KW-1185">Reference proteome</keyword>
<feature type="transmembrane region" description="Helical" evidence="10">
    <location>
        <begin position="160"/>
        <end position="180"/>
    </location>
</feature>
<comment type="caution">
    <text evidence="11">The sequence shown here is derived from an EMBL/GenBank/DDBJ whole genome shotgun (WGS) entry which is preliminary data.</text>
</comment>
<dbReference type="STRING" id="4846.A0A367JHL4"/>
<protein>
    <recommendedName>
        <fullName evidence="10">Plasma membrane fusion protein PRM1</fullName>
    </recommendedName>
</protein>
<dbReference type="PANTHER" id="PTHR31030">
    <property type="entry name" value="PLASMA MEMBRANE FUSION PROTEIN PRM1"/>
    <property type="match status" value="1"/>
</dbReference>
<dbReference type="GO" id="GO:0012505">
    <property type="term" value="C:endomembrane system"/>
    <property type="evidence" value="ECO:0007669"/>
    <property type="project" value="UniProtKB-SubCell"/>
</dbReference>
<dbReference type="Proteomes" id="UP000253551">
    <property type="component" value="Unassembled WGS sequence"/>
</dbReference>
<keyword evidence="5 10" id="KW-0812">Transmembrane</keyword>
<dbReference type="GO" id="GO:0032220">
    <property type="term" value="P:plasma membrane fusion involved in cytogamy"/>
    <property type="evidence" value="ECO:0007669"/>
    <property type="project" value="TreeGrafter"/>
</dbReference>
<comment type="function">
    <text evidence="1 10">Involved in cell fusion during mating by stabilizing the plasma membrane fusion event.</text>
</comment>
<feature type="transmembrane region" description="Helical" evidence="10">
    <location>
        <begin position="434"/>
        <end position="458"/>
    </location>
</feature>
<evidence type="ECO:0000256" key="6">
    <source>
        <dbReference type="ARBA" id="ARBA00022971"/>
    </source>
</evidence>
<dbReference type="EMBL" id="PJQM01003346">
    <property type="protein sequence ID" value="RCH89375.1"/>
    <property type="molecule type" value="Genomic_DNA"/>
</dbReference>
<evidence type="ECO:0000313" key="12">
    <source>
        <dbReference type="Proteomes" id="UP000253551"/>
    </source>
</evidence>
<evidence type="ECO:0000256" key="4">
    <source>
        <dbReference type="ARBA" id="ARBA00010780"/>
    </source>
</evidence>
<evidence type="ECO:0000256" key="9">
    <source>
        <dbReference type="ARBA" id="ARBA00023180"/>
    </source>
</evidence>
<sequence length="460" mass="53061">NTRRTFIMAVNVVENCIVWVIGSYRSMYRCLLGVTLHAVFELIKQIVGPVDKITAGITSFLHLDDMTSNSIQWTQTLNDTQAKIDAFFENDDTLIRQIIDKPFGLLQTQINTTFSAWNPPNFRLNSVSKNVSTLDLLQQPCSTNSLGESLENIEYQLTRYVYILIGVLFGLLLVCVLVHLSAIRFQQQQVAQARTTFLHLIRERHQKDHNKLLEEYTWYATTPFAYLIPWKKFKMPLNRLLMFMNHPVSVYCLLVGLCGLIMTWLLAWLLTSKSQQAYLEFQDQVQQWTLNTTSRWSTETQQQIDSMNTWINQTEHNLNNDAFGVIRYSAIALNGTLSNVVNQIQGIIHTVLGGTILEASAQQLAHCLLINKIEHVEQGLTWIIENTYIHLTRVDFSGTSSLSDKLLESSNNYFTLGETHSFGMVDQLHNLTRFYYMLIILWCIHLSIGLCFQIKYYFFQ</sequence>
<organism evidence="11 12">
    <name type="scientific">Rhizopus stolonifer</name>
    <name type="common">Rhizopus nigricans</name>
    <dbReference type="NCBI Taxonomy" id="4846"/>
    <lineage>
        <taxon>Eukaryota</taxon>
        <taxon>Fungi</taxon>
        <taxon>Fungi incertae sedis</taxon>
        <taxon>Mucoromycota</taxon>
        <taxon>Mucoromycotina</taxon>
        <taxon>Mucoromycetes</taxon>
        <taxon>Mucorales</taxon>
        <taxon>Mucorineae</taxon>
        <taxon>Rhizopodaceae</taxon>
        <taxon>Rhizopus</taxon>
    </lineage>
</organism>
<keyword evidence="8 10" id="KW-0472">Membrane</keyword>
<dbReference type="OrthoDB" id="10248838at2759"/>
<dbReference type="GO" id="GO:0043332">
    <property type="term" value="C:mating projection tip"/>
    <property type="evidence" value="ECO:0007669"/>
    <property type="project" value="UniProtKB-UniRule"/>
</dbReference>
<evidence type="ECO:0000256" key="2">
    <source>
        <dbReference type="ARBA" id="ARBA00004127"/>
    </source>
</evidence>
<keyword evidence="7 10" id="KW-1133">Transmembrane helix</keyword>
<keyword evidence="6 10" id="KW-0184">Conjugation</keyword>
<proteinExistence type="inferred from homology"/>
<comment type="subcellular location">
    <subcellularLocation>
        <location evidence="3">Cell envelope</location>
    </subcellularLocation>
    <subcellularLocation>
        <location evidence="10">Cell membrane</location>
        <topology evidence="10">Multi-pass membrane protein</topology>
    </subcellularLocation>
    <subcellularLocation>
        <location evidence="2">Endomembrane system</location>
        <topology evidence="2">Multi-pass membrane protein</topology>
    </subcellularLocation>
</comment>
<dbReference type="InterPro" id="IPR026777">
    <property type="entry name" value="PRM1"/>
</dbReference>
<evidence type="ECO:0000256" key="10">
    <source>
        <dbReference type="RuleBase" id="RU366035"/>
    </source>
</evidence>
<feature type="non-terminal residue" evidence="11">
    <location>
        <position position="1"/>
    </location>
</feature>
<dbReference type="AlphaFoldDB" id="A0A367JHL4"/>
<comment type="similarity">
    <text evidence="4 10">Belongs to the PRM1 family.</text>
</comment>
<evidence type="ECO:0000313" key="11">
    <source>
        <dbReference type="EMBL" id="RCH89375.1"/>
    </source>
</evidence>